<name>A0ABS7YTT6_9VIBR</name>
<sequence>MSIKMQVVMSLSAFCLGCVLYAFWEFLYQLESPSHREQYCELSTQVCIQNQVAMSLSRDTVQPLIKTTIQVYWINTTARSLKLTLQGVEENLGTVTVSLKPKSSMPTERVFIGELMLPVCSGQGITWKGILTDGTKRVYPLIRMEP</sequence>
<evidence type="ECO:0008006" key="3">
    <source>
        <dbReference type="Google" id="ProtNLM"/>
    </source>
</evidence>
<proteinExistence type="predicted"/>
<dbReference type="EMBL" id="JAIWIU010000117">
    <property type="protein sequence ID" value="MCA2017705.1"/>
    <property type="molecule type" value="Genomic_DNA"/>
</dbReference>
<evidence type="ECO:0000313" key="1">
    <source>
        <dbReference type="EMBL" id="MCA2017705.1"/>
    </source>
</evidence>
<keyword evidence="2" id="KW-1185">Reference proteome</keyword>
<reference evidence="2" key="1">
    <citation type="submission" date="2023-07" db="EMBL/GenBank/DDBJ databases">
        <title>Molecular identification of indigenous halophilic bacteria isolated from red sea cost, biodegradation of synthetic dyes and assessment of degraded metabolite toxicity.</title>
        <authorList>
            <person name="Chaieb K."/>
            <person name="Altayb H.N."/>
        </authorList>
    </citation>
    <scope>NUCLEOTIDE SEQUENCE [LARGE SCALE GENOMIC DNA]</scope>
    <source>
        <strain evidence="2">K20</strain>
    </source>
</reference>
<gene>
    <name evidence="1" type="ORF">LDJ79_16395</name>
</gene>
<dbReference type="RefSeq" id="WP_225251358.1">
    <property type="nucleotide sequence ID" value="NZ_JAIWIU010000117.1"/>
</dbReference>
<evidence type="ECO:0000313" key="2">
    <source>
        <dbReference type="Proteomes" id="UP001199044"/>
    </source>
</evidence>
<accession>A0ABS7YTT6</accession>
<comment type="caution">
    <text evidence="1">The sequence shown here is derived from an EMBL/GenBank/DDBJ whole genome shotgun (WGS) entry which is preliminary data.</text>
</comment>
<dbReference type="Proteomes" id="UP001199044">
    <property type="component" value="Unassembled WGS sequence"/>
</dbReference>
<protein>
    <recommendedName>
        <fullName evidence="3">DUF3426 domain-containing protein</fullName>
    </recommendedName>
</protein>
<organism evidence="1 2">
    <name type="scientific">Vibrio tritonius</name>
    <dbReference type="NCBI Taxonomy" id="1435069"/>
    <lineage>
        <taxon>Bacteria</taxon>
        <taxon>Pseudomonadati</taxon>
        <taxon>Pseudomonadota</taxon>
        <taxon>Gammaproteobacteria</taxon>
        <taxon>Vibrionales</taxon>
        <taxon>Vibrionaceae</taxon>
        <taxon>Vibrio</taxon>
    </lineage>
</organism>